<dbReference type="EMBL" id="MFLA01000016">
    <property type="protein sequence ID" value="OGG59785.1"/>
    <property type="molecule type" value="Genomic_DNA"/>
</dbReference>
<accession>A0A1F6DED5</accession>
<sequence length="88" mass="9123">MENIYRISGVAAGAGVAAALVVVFVLCAIVQVVAPDVQATHMWISLFTSAPIGSAWAWIAGIVSSAVGGFVAGWVFAWVYNLLSARKA</sequence>
<dbReference type="Proteomes" id="UP000176377">
    <property type="component" value="Unassembled WGS sequence"/>
</dbReference>
<protein>
    <submittedName>
        <fullName evidence="2">Uncharacterized protein</fullName>
    </submittedName>
</protein>
<reference evidence="2 3" key="1">
    <citation type="journal article" date="2016" name="Nat. Commun.">
        <title>Thousands of microbial genomes shed light on interconnected biogeochemical processes in an aquifer system.</title>
        <authorList>
            <person name="Anantharaman K."/>
            <person name="Brown C.T."/>
            <person name="Hug L.A."/>
            <person name="Sharon I."/>
            <person name="Castelle C.J."/>
            <person name="Probst A.J."/>
            <person name="Thomas B.C."/>
            <person name="Singh A."/>
            <person name="Wilkins M.J."/>
            <person name="Karaoz U."/>
            <person name="Brodie E.L."/>
            <person name="Williams K.H."/>
            <person name="Hubbard S.S."/>
            <person name="Banfield J.F."/>
        </authorList>
    </citation>
    <scope>NUCLEOTIDE SEQUENCE [LARGE SCALE GENOMIC DNA]</scope>
</reference>
<feature type="transmembrane region" description="Helical" evidence="1">
    <location>
        <begin position="12"/>
        <end position="35"/>
    </location>
</feature>
<evidence type="ECO:0000313" key="3">
    <source>
        <dbReference type="Proteomes" id="UP000176377"/>
    </source>
</evidence>
<name>A0A1F6DED5_9BACT</name>
<keyword evidence="1" id="KW-0812">Transmembrane</keyword>
<keyword evidence="1" id="KW-0472">Membrane</keyword>
<dbReference type="Pfam" id="PF18926">
    <property type="entry name" value="DUF5676"/>
    <property type="match status" value="1"/>
</dbReference>
<comment type="caution">
    <text evidence="2">The sequence shown here is derived from an EMBL/GenBank/DDBJ whole genome shotgun (WGS) entry which is preliminary data.</text>
</comment>
<evidence type="ECO:0000313" key="2">
    <source>
        <dbReference type="EMBL" id="OGG59785.1"/>
    </source>
</evidence>
<proteinExistence type="predicted"/>
<keyword evidence="1" id="KW-1133">Transmembrane helix</keyword>
<organism evidence="2 3">
    <name type="scientific">Candidatus Kaiserbacteria bacterium RIFCSPHIGHO2_01_FULL_56_24</name>
    <dbReference type="NCBI Taxonomy" id="1798487"/>
    <lineage>
        <taxon>Bacteria</taxon>
        <taxon>Candidatus Kaiseribacteriota</taxon>
    </lineage>
</organism>
<gene>
    <name evidence="2" type="ORF">A2765_04325</name>
</gene>
<evidence type="ECO:0000256" key="1">
    <source>
        <dbReference type="SAM" id="Phobius"/>
    </source>
</evidence>
<dbReference type="InterPro" id="IPR044020">
    <property type="entry name" value="DUF5676"/>
</dbReference>
<feature type="transmembrane region" description="Helical" evidence="1">
    <location>
        <begin position="55"/>
        <end position="83"/>
    </location>
</feature>
<dbReference type="AlphaFoldDB" id="A0A1F6DED5"/>